<accession>A0A8T3VSF4</accession>
<gene>
    <name evidence="1" type="ORF">E7Z74_06380</name>
</gene>
<comment type="caution">
    <text evidence="1">The sequence shown here is derived from an EMBL/GenBank/DDBJ whole genome shotgun (WGS) entry which is preliminary data.</text>
</comment>
<reference evidence="1" key="1">
    <citation type="submission" date="2019-04" db="EMBL/GenBank/DDBJ databases">
        <title>Evolution of Biomass-Degrading Anaerobic Consortia Revealed by Metagenomics.</title>
        <authorList>
            <person name="Peng X."/>
        </authorList>
    </citation>
    <scope>NUCLEOTIDE SEQUENCE</scope>
    <source>
        <strain evidence="1">SIG13</strain>
    </source>
</reference>
<name>A0A8T3VSF4_9EURY</name>
<proteinExistence type="predicted"/>
<protein>
    <submittedName>
        <fullName evidence="1">Uncharacterized protein</fullName>
    </submittedName>
</protein>
<evidence type="ECO:0000313" key="2">
    <source>
        <dbReference type="Proteomes" id="UP000713479"/>
    </source>
</evidence>
<dbReference type="PROSITE" id="PS51257">
    <property type="entry name" value="PROKAR_LIPOPROTEIN"/>
    <property type="match status" value="1"/>
</dbReference>
<sequence>MKKIILVMSIFVLVGCVYAEEFSTVNVNGVDFEIPSKYANGDSSKGKYVFNDLRTFAILCVDDYIVSNYGGFYKICDSSQKMTVGDRPCMHLVIYNKYIDNNVSYLYFPCEKSVYCICYQGNDVNGSISHIVESASPSNMSDETFYGLLNEAYKEHQNREYLDTLTDDNSDYVSKTNQHETYSNDQLVKWYLLTHW</sequence>
<dbReference type="AlphaFoldDB" id="A0A8T3VSF4"/>
<evidence type="ECO:0000313" key="1">
    <source>
        <dbReference type="EMBL" id="MBE6510875.1"/>
    </source>
</evidence>
<dbReference type="Proteomes" id="UP000713479">
    <property type="component" value="Unassembled WGS sequence"/>
</dbReference>
<organism evidence="1 2">
    <name type="scientific">Methanobrevibacter millerae</name>
    <dbReference type="NCBI Taxonomy" id="230361"/>
    <lineage>
        <taxon>Archaea</taxon>
        <taxon>Methanobacteriati</taxon>
        <taxon>Methanobacteriota</taxon>
        <taxon>Methanomada group</taxon>
        <taxon>Methanobacteria</taxon>
        <taxon>Methanobacteriales</taxon>
        <taxon>Methanobacteriaceae</taxon>
        <taxon>Methanobrevibacter</taxon>
    </lineage>
</organism>
<dbReference type="EMBL" id="SUTF01000007">
    <property type="protein sequence ID" value="MBE6510875.1"/>
    <property type="molecule type" value="Genomic_DNA"/>
</dbReference>